<organism evidence="2 3">
    <name type="scientific">Litoreibacter meonggei</name>
    <dbReference type="NCBI Taxonomy" id="1049199"/>
    <lineage>
        <taxon>Bacteria</taxon>
        <taxon>Pseudomonadati</taxon>
        <taxon>Pseudomonadota</taxon>
        <taxon>Alphaproteobacteria</taxon>
        <taxon>Rhodobacterales</taxon>
        <taxon>Roseobacteraceae</taxon>
        <taxon>Litoreibacter</taxon>
    </lineage>
</organism>
<dbReference type="EMBL" id="RCCE01000002">
    <property type="protein sequence ID" value="RLJ59099.1"/>
    <property type="molecule type" value="Genomic_DNA"/>
</dbReference>
<accession>A0A497X329</accession>
<sequence length="137" mass="14762">MPITTNPDEFIRQLSEAQQGSPLPALPPQADEEALTTAINALAAQSATILHIKQAAELLHCSVDTLRRIPIDELPTYEGVGRSVLYLRSDIESYVTGRKNVAKRGTGRGCPKERSAPTPFVVDQNPADLALKAMKGA</sequence>
<keyword evidence="3" id="KW-1185">Reference proteome</keyword>
<evidence type="ECO:0000313" key="3">
    <source>
        <dbReference type="Proteomes" id="UP000269157"/>
    </source>
</evidence>
<reference evidence="2 3" key="1">
    <citation type="submission" date="2018-10" db="EMBL/GenBank/DDBJ databases">
        <title>Genomic Encyclopedia of Archaeal and Bacterial Type Strains, Phase II (KMG-II): from individual species to whole genera.</title>
        <authorList>
            <person name="Goeker M."/>
        </authorList>
    </citation>
    <scope>NUCLEOTIDE SEQUENCE [LARGE SCALE GENOMIC DNA]</scope>
    <source>
        <strain evidence="2 3">DSM 29466</strain>
    </source>
</reference>
<dbReference type="AlphaFoldDB" id="A0A497X329"/>
<evidence type="ECO:0000259" key="1">
    <source>
        <dbReference type="Pfam" id="PF12728"/>
    </source>
</evidence>
<dbReference type="SUPFAM" id="SSF46955">
    <property type="entry name" value="Putative DNA-binding domain"/>
    <property type="match status" value="1"/>
</dbReference>
<comment type="caution">
    <text evidence="2">The sequence shown here is derived from an EMBL/GenBank/DDBJ whole genome shotgun (WGS) entry which is preliminary data.</text>
</comment>
<dbReference type="InterPro" id="IPR041657">
    <property type="entry name" value="HTH_17"/>
</dbReference>
<gene>
    <name evidence="2" type="ORF">BCF46_1242</name>
</gene>
<name>A0A497X329_9RHOB</name>
<dbReference type="Proteomes" id="UP000269157">
    <property type="component" value="Unassembled WGS sequence"/>
</dbReference>
<dbReference type="InterPro" id="IPR009061">
    <property type="entry name" value="DNA-bd_dom_put_sf"/>
</dbReference>
<dbReference type="RefSeq" id="WP_170157871.1">
    <property type="nucleotide sequence ID" value="NZ_RCCE01000002.1"/>
</dbReference>
<proteinExistence type="predicted"/>
<protein>
    <submittedName>
        <fullName evidence="2">Helix-turn-helix protein</fullName>
    </submittedName>
</protein>
<evidence type="ECO:0000313" key="2">
    <source>
        <dbReference type="EMBL" id="RLJ59099.1"/>
    </source>
</evidence>
<dbReference type="Pfam" id="PF12728">
    <property type="entry name" value="HTH_17"/>
    <property type="match status" value="1"/>
</dbReference>
<feature type="domain" description="Helix-turn-helix" evidence="1">
    <location>
        <begin position="51"/>
        <end position="98"/>
    </location>
</feature>